<feature type="transmembrane region" description="Helical" evidence="16">
    <location>
        <begin position="370"/>
        <end position="388"/>
    </location>
</feature>
<dbReference type="PROSITE" id="PS50042">
    <property type="entry name" value="CNMP_BINDING_3"/>
    <property type="match status" value="1"/>
</dbReference>
<dbReference type="Gene3D" id="1.10.287.70">
    <property type="match status" value="1"/>
</dbReference>
<dbReference type="InterPro" id="IPR003949">
    <property type="entry name" value="K_chnl_volt-dep_EAG"/>
</dbReference>
<dbReference type="Gene3D" id="1.10.1200.260">
    <property type="match status" value="1"/>
</dbReference>
<reference evidence="20" key="1">
    <citation type="journal article" date="2011" name="Genome Biol.">
        <title>The draft genome of the carcinogenic human liver fluke Clonorchis sinensis.</title>
        <authorList>
            <person name="Wang X."/>
            <person name="Chen W."/>
            <person name="Huang Y."/>
            <person name="Sun J."/>
            <person name="Men J."/>
            <person name="Liu H."/>
            <person name="Luo F."/>
            <person name="Guo L."/>
            <person name="Lv X."/>
            <person name="Deng C."/>
            <person name="Zhou C."/>
            <person name="Fan Y."/>
            <person name="Li X."/>
            <person name="Huang L."/>
            <person name="Hu Y."/>
            <person name="Liang C."/>
            <person name="Hu X."/>
            <person name="Xu J."/>
            <person name="Yu X."/>
        </authorList>
    </citation>
    <scope>NUCLEOTIDE SEQUENCE [LARGE SCALE GENOMIC DNA]</scope>
    <source>
        <strain evidence="20">Henan</strain>
    </source>
</reference>
<dbReference type="PANTHER" id="PTHR10217:SF435">
    <property type="entry name" value="POTASSIUM VOLTAGE-GATED CHANNEL PROTEIN EAG"/>
    <property type="match status" value="1"/>
</dbReference>
<dbReference type="PROSITE" id="PS50112">
    <property type="entry name" value="PAS"/>
    <property type="match status" value="1"/>
</dbReference>
<evidence type="ECO:0000256" key="11">
    <source>
        <dbReference type="ARBA" id="ARBA00023065"/>
    </source>
</evidence>
<evidence type="ECO:0000256" key="9">
    <source>
        <dbReference type="ARBA" id="ARBA00022958"/>
    </source>
</evidence>
<feature type="non-terminal residue" evidence="20">
    <location>
        <position position="1"/>
    </location>
</feature>
<evidence type="ECO:0000256" key="8">
    <source>
        <dbReference type="ARBA" id="ARBA00022882"/>
    </source>
</evidence>
<feature type="region of interest" description="Disordered" evidence="15">
    <location>
        <begin position="874"/>
        <end position="942"/>
    </location>
</feature>
<reference key="2">
    <citation type="submission" date="2011-10" db="EMBL/GenBank/DDBJ databases">
        <title>The genome and transcriptome sequence of Clonorchis sinensis provide insights into the carcinogenic liver fluke.</title>
        <authorList>
            <person name="Wang X."/>
            <person name="Huang Y."/>
            <person name="Chen W."/>
            <person name="Liu H."/>
            <person name="Guo L."/>
            <person name="Chen Y."/>
            <person name="Luo F."/>
            <person name="Zhou W."/>
            <person name="Sun J."/>
            <person name="Mao Q."/>
            <person name="Liang P."/>
            <person name="Zhou C."/>
            <person name="Tian Y."/>
            <person name="Men J."/>
            <person name="Lv X."/>
            <person name="Huang L."/>
            <person name="Zhou J."/>
            <person name="Hu Y."/>
            <person name="Li R."/>
            <person name="Zhang F."/>
            <person name="Lei H."/>
            <person name="Li X."/>
            <person name="Hu X."/>
            <person name="Liang C."/>
            <person name="Xu J."/>
            <person name="Wu Z."/>
            <person name="Yu X."/>
        </authorList>
    </citation>
    <scope>NUCLEOTIDE SEQUENCE</scope>
    <source>
        <strain>Henan</strain>
    </source>
</reference>
<feature type="domain" description="PAS" evidence="18">
    <location>
        <begin position="141"/>
        <end position="189"/>
    </location>
</feature>
<dbReference type="GO" id="GO:0008076">
    <property type="term" value="C:voltage-gated potassium channel complex"/>
    <property type="evidence" value="ECO:0007669"/>
    <property type="project" value="TreeGrafter"/>
</dbReference>
<organism evidence="20 21">
    <name type="scientific">Clonorchis sinensis</name>
    <name type="common">Chinese liver fluke</name>
    <dbReference type="NCBI Taxonomy" id="79923"/>
    <lineage>
        <taxon>Eukaryota</taxon>
        <taxon>Metazoa</taxon>
        <taxon>Spiralia</taxon>
        <taxon>Lophotrochozoa</taxon>
        <taxon>Platyhelminthes</taxon>
        <taxon>Trematoda</taxon>
        <taxon>Digenea</taxon>
        <taxon>Opisthorchiida</taxon>
        <taxon>Opisthorchiata</taxon>
        <taxon>Opisthorchiidae</taxon>
        <taxon>Clonorchis</taxon>
    </lineage>
</organism>
<feature type="region of interest" description="Disordered" evidence="15">
    <location>
        <begin position="1"/>
        <end position="23"/>
    </location>
</feature>
<dbReference type="Proteomes" id="UP000008909">
    <property type="component" value="Unassembled WGS sequence"/>
</dbReference>
<keyword evidence="21" id="KW-1185">Reference proteome</keyword>
<dbReference type="InterPro" id="IPR035965">
    <property type="entry name" value="PAS-like_dom_sf"/>
</dbReference>
<dbReference type="Pfam" id="PF00027">
    <property type="entry name" value="cNMP_binding"/>
    <property type="match status" value="1"/>
</dbReference>
<dbReference type="InterPro" id="IPR050818">
    <property type="entry name" value="KCNH_animal-type"/>
</dbReference>
<dbReference type="SUPFAM" id="SSF55785">
    <property type="entry name" value="PYP-like sensor domain (PAS domain)"/>
    <property type="match status" value="1"/>
</dbReference>
<dbReference type="SMART" id="SM00100">
    <property type="entry name" value="cNMP"/>
    <property type="match status" value="1"/>
</dbReference>
<dbReference type="GO" id="GO:0042391">
    <property type="term" value="P:regulation of membrane potential"/>
    <property type="evidence" value="ECO:0007669"/>
    <property type="project" value="TreeGrafter"/>
</dbReference>
<dbReference type="PRINTS" id="PR01463">
    <property type="entry name" value="EAGCHANLFMLY"/>
</dbReference>
<evidence type="ECO:0000256" key="2">
    <source>
        <dbReference type="ARBA" id="ARBA00022448"/>
    </source>
</evidence>
<dbReference type="CDD" id="cd00130">
    <property type="entry name" value="PAS"/>
    <property type="match status" value="1"/>
</dbReference>
<evidence type="ECO:0000256" key="15">
    <source>
        <dbReference type="SAM" id="MobiDB-lite"/>
    </source>
</evidence>
<feature type="compositionally biased region" description="Polar residues" evidence="15">
    <location>
        <begin position="1132"/>
        <end position="1152"/>
    </location>
</feature>
<feature type="compositionally biased region" description="Polar residues" evidence="15">
    <location>
        <begin position="1187"/>
        <end position="1203"/>
    </location>
</feature>
<evidence type="ECO:0000259" key="19">
    <source>
        <dbReference type="PROSITE" id="PS50113"/>
    </source>
</evidence>
<evidence type="ECO:0000256" key="6">
    <source>
        <dbReference type="ARBA" id="ARBA00022826"/>
    </source>
</evidence>
<dbReference type="PROSITE" id="PS50113">
    <property type="entry name" value="PAC"/>
    <property type="match status" value="1"/>
</dbReference>
<evidence type="ECO:0000256" key="5">
    <source>
        <dbReference type="ARBA" id="ARBA00022692"/>
    </source>
</evidence>
<feature type="compositionally biased region" description="Polar residues" evidence="15">
    <location>
        <begin position="9"/>
        <end position="23"/>
    </location>
</feature>
<feature type="region of interest" description="Disordered" evidence="15">
    <location>
        <begin position="1259"/>
        <end position="1321"/>
    </location>
</feature>
<evidence type="ECO:0000256" key="14">
    <source>
        <dbReference type="ARBA" id="ARBA00023303"/>
    </source>
</evidence>
<evidence type="ECO:0000256" key="3">
    <source>
        <dbReference type="ARBA" id="ARBA00022538"/>
    </source>
</evidence>
<feature type="compositionally biased region" description="Low complexity" evidence="15">
    <location>
        <begin position="1264"/>
        <end position="1275"/>
    </location>
</feature>
<feature type="region of interest" description="Disordered" evidence="15">
    <location>
        <begin position="1108"/>
        <end position="1153"/>
    </location>
</feature>
<dbReference type="SMART" id="SM00086">
    <property type="entry name" value="PAC"/>
    <property type="match status" value="1"/>
</dbReference>
<evidence type="ECO:0000256" key="16">
    <source>
        <dbReference type="SAM" id="Phobius"/>
    </source>
</evidence>
<feature type="compositionally biased region" description="Gly residues" evidence="15">
    <location>
        <begin position="918"/>
        <end position="929"/>
    </location>
</feature>
<sequence length="1902" mass="212580">DKTAHSDEQTFNQEAIDGTSGSVMPNESKVNRENHAVAILSLATRKTLISVAATHGHQPFIEIVATNLENDIILVLSSDLDQQSRNGASLNGSSHLKPYSSWHFVSVEMASRTLIDWCKSVISIEVCSFILANARIVDYPIVYCNEGFSKLIGYSRVDIMQKSGNCAYFYGEQTTQEMRDRLLKALDTQTPDQIEMLFYKKNHSPLWLLVCISPVRNEQEEVVLFLLAFRDITMLKTPFEDEESAKGLSKFARLARSVTRNRSTLQQLPAPHAAPSNASELVQSNRLLVPNSTALSGSRSPLSSSTSGHTFCHSFNASMSSFRLHESTRSDPEKGVMNASSWLDLVPPYKQEAPKTPPHIILHYVAFKTTWDWIILVLTGYTAVMVPFNAAFKSKTMDDVSFLVVDSIVDVIFFIDIVLNFHTTFVGPNGEVISDATIIRINYLKGWFLVDLLSCLPYDVFNAFQPEATQSTISSLFGALKVVRLLRIGRVTRKLDQYLEYMAASLLLMIAGFVLLAHWLACVWYSVGSTDLKNGIHYGWIPRLLNDIGQTKSQPANWTTGNIPIPRTMTYVTSLYFTLSLITSIGFGNVSATTFGEKLVSVVFMLIGAFGYATIFGNVTTIFQGMYATRSRYHDMMGSVKDFIKTHSVPKDLAERVIDYVTSTWAITKGIDTAKVLNYCPKDMKADLCIHLNRMVFNEHPAFRLASDGCLRALAVKFSTIHTAPGDLIFHQGESIDQLCFVVSGSLEVVQDDEIVAFLGRGDVFGEPFWKEPNRMSHSAATVRALTYCDLHCIKKDSLLQVLNFYSAFANSFARNLVLTYDLKTRLIFRKLADVKREFELAEHRKNDNPLSGLRADHPVRRMIHRFRMIGSHAQSTNGSSIPNGQESEQPAKALTAGNASEVGESGSFQEERSTPGGADGGSDSGGGLVRRTSTTDKITTAEAATPGVTKLDGIASKWGKRMALQRASSDLEELGKPLSQQNITQSSPSADMEETKRAAVAKPQSKWARVTTIREEPEKDSQSSTVQVSKQPLCRAHTEKPTLDHKNLMTVDPTTFAQRIESLEASNRTILECLVRMQSDLSKDVGQLLERMNMVDSHLNELLENIKSGQLEKGGRENNTGESVSDDFRSAETTTSPDHSYSPASWLLQTQPKRHRSPKLALYNRVHPLDSFYPVSGACFLSENNENASSPATQGPRGSNSHSKGRLFHTGWQKRVVPTQAYSSTDVANFQTQQPKQTIAQYYRQNSLETNSQVGSVAFTNNSGSSPSRSLTSSGACNPRASVSSRDPAVLWQPDGSGDYSGHQQIETSQIPSHSSISNPYFNDPLTSRVQKMEDETTSYKTDPVSSGHARTLITSIRTEPNSRLATSNRFSRTSLLVVRKPSRLLDRTHSPRSIDCAAVFIVNGEKIWKFQSRFRPNCLEALDKSGISLNNTCTNECFRTWNPMRNSVFQDAEERAKTLDYWGIRVHQRTSNALNPPQRQERVMTALTFLRFLAINCENMCSVISTNWPRVPTLTLFCGMPDEGHTSQPNADQEIVWRKRHGLVQAACNRNTSTILRNKWVNYQRSKRPDDEKFERFEEAMPVSSRVFYRIAAGIDFARIKTIIAPYMPAQTQNSRAFHDPYLKQSHIVVASVLRSQATEFATASKFSYDGQYTLYRARGYAEPQSKEVDYNPALALFYLNGHPYANGIAHSQSDHPKHDVQKQFFSAVMARYSHTQSDATPAAIHFALLTVPSRPLVLVSPSAGRVTETPFWKTYNANNTQTPNNLLRDRRLRRQTHVQTKGRSRKHPGESIGIVDKSVYINPGGITKDDISIRIGLFLNICVLQNGKPKSISNFAYLLSEKCNRIRTKGKDKLKRAVLMKRPPANLRDNKKTINSKFKWDEKPDQEIRKTAAQVGINF</sequence>
<keyword evidence="12 16" id="KW-0472">Membrane</keyword>
<evidence type="ECO:0000256" key="12">
    <source>
        <dbReference type="ARBA" id="ARBA00023136"/>
    </source>
</evidence>
<dbReference type="CDD" id="cd00038">
    <property type="entry name" value="CAP_ED"/>
    <property type="match status" value="1"/>
</dbReference>
<keyword evidence="6" id="KW-0631">Potassium channel</keyword>
<dbReference type="InterPro" id="IPR003938">
    <property type="entry name" value="K_chnl_volt-dep_EAG/ELK/ERG"/>
</dbReference>
<evidence type="ECO:0000256" key="1">
    <source>
        <dbReference type="ARBA" id="ARBA00004141"/>
    </source>
</evidence>
<evidence type="ECO:0000256" key="7">
    <source>
        <dbReference type="ARBA" id="ARBA00022860"/>
    </source>
</evidence>
<evidence type="ECO:0000256" key="13">
    <source>
        <dbReference type="ARBA" id="ARBA00023180"/>
    </source>
</evidence>
<keyword evidence="9" id="KW-0630">Potassium</keyword>
<keyword evidence="13" id="KW-0325">Glycoprotein</keyword>
<dbReference type="GO" id="GO:0005249">
    <property type="term" value="F:voltage-gated potassium channel activity"/>
    <property type="evidence" value="ECO:0007669"/>
    <property type="project" value="InterPro"/>
</dbReference>
<feature type="non-terminal residue" evidence="20">
    <location>
        <position position="1902"/>
    </location>
</feature>
<keyword evidence="3" id="KW-0633">Potassium transport</keyword>
<dbReference type="SUPFAM" id="SSF81324">
    <property type="entry name" value="Voltage-gated potassium channels"/>
    <property type="match status" value="1"/>
</dbReference>
<dbReference type="InterPro" id="IPR018490">
    <property type="entry name" value="cNMP-bd_dom_sf"/>
</dbReference>
<dbReference type="InterPro" id="IPR005821">
    <property type="entry name" value="Ion_trans_dom"/>
</dbReference>
<accession>G7YRZ9</accession>
<dbReference type="Gene3D" id="2.60.120.10">
    <property type="entry name" value="Jelly Rolls"/>
    <property type="match status" value="1"/>
</dbReference>
<keyword evidence="14" id="KW-0407">Ion channel</keyword>
<evidence type="ECO:0000259" key="18">
    <source>
        <dbReference type="PROSITE" id="PS50112"/>
    </source>
</evidence>
<dbReference type="InterPro" id="IPR014710">
    <property type="entry name" value="RmlC-like_jellyroll"/>
</dbReference>
<evidence type="ECO:0000313" key="20">
    <source>
        <dbReference type="EMBL" id="GAA55729.1"/>
    </source>
</evidence>
<feature type="compositionally biased region" description="Polar residues" evidence="15">
    <location>
        <begin position="1303"/>
        <end position="1321"/>
    </location>
</feature>
<dbReference type="FunFam" id="2.60.120.10:FF:000009">
    <property type="entry name" value="Potassium voltage-gated channel subfamily H member 1"/>
    <property type="match status" value="1"/>
</dbReference>
<dbReference type="InterPro" id="IPR000014">
    <property type="entry name" value="PAS"/>
</dbReference>
<feature type="transmembrane region" description="Helical" evidence="16">
    <location>
        <begin position="568"/>
        <end position="587"/>
    </location>
</feature>
<dbReference type="InterPro" id="IPR000595">
    <property type="entry name" value="cNMP-bd_dom"/>
</dbReference>
<feature type="transmembrane region" description="Helical" evidence="16">
    <location>
        <begin position="498"/>
        <end position="521"/>
    </location>
</feature>
<evidence type="ECO:0000313" key="21">
    <source>
        <dbReference type="Proteomes" id="UP000008909"/>
    </source>
</evidence>
<feature type="domain" description="PAC" evidence="19">
    <location>
        <begin position="192"/>
        <end position="244"/>
    </location>
</feature>
<evidence type="ECO:0000256" key="4">
    <source>
        <dbReference type="ARBA" id="ARBA00022553"/>
    </source>
</evidence>
<proteinExistence type="predicted"/>
<dbReference type="Pfam" id="PF13426">
    <property type="entry name" value="PAS_9"/>
    <property type="match status" value="1"/>
</dbReference>
<dbReference type="FunFam" id="1.10.1200.260:FF:000003">
    <property type="entry name" value="Potassium voltage-gated channel subfamily H member 1"/>
    <property type="match status" value="1"/>
</dbReference>
<feature type="domain" description="Cyclic nucleotide-binding" evidence="17">
    <location>
        <begin position="702"/>
        <end position="803"/>
    </location>
</feature>
<dbReference type="InterPro" id="IPR001610">
    <property type="entry name" value="PAC"/>
</dbReference>
<protein>
    <submittedName>
        <fullName evidence="20">Potassium voltage-gated channel subfamily H member 5</fullName>
    </submittedName>
</protein>
<gene>
    <name evidence="20" type="ORF">CLF_108850</name>
</gene>
<keyword evidence="4" id="KW-0597">Phosphoprotein</keyword>
<keyword evidence="2" id="KW-0813">Transport</keyword>
<keyword evidence="8" id="KW-0851">Voltage-gated channel</keyword>
<keyword evidence="7" id="KW-0112">Calmodulin-binding</keyword>
<dbReference type="PANTHER" id="PTHR10217">
    <property type="entry name" value="VOLTAGE AND LIGAND GATED POTASSIUM CHANNEL"/>
    <property type="match status" value="1"/>
</dbReference>
<dbReference type="EMBL" id="DF144072">
    <property type="protein sequence ID" value="GAA55729.1"/>
    <property type="molecule type" value="Genomic_DNA"/>
</dbReference>
<dbReference type="SUPFAM" id="SSF51206">
    <property type="entry name" value="cAMP-binding domain-like"/>
    <property type="match status" value="1"/>
</dbReference>
<evidence type="ECO:0000259" key="17">
    <source>
        <dbReference type="PROSITE" id="PS50042"/>
    </source>
</evidence>
<comment type="subcellular location">
    <subcellularLocation>
        <location evidence="1">Membrane</location>
        <topology evidence="1">Multi-pass membrane protein</topology>
    </subcellularLocation>
</comment>
<feature type="region of interest" description="Disordered" evidence="15">
    <location>
        <begin position="1187"/>
        <end position="1213"/>
    </location>
</feature>
<dbReference type="PRINTS" id="PR01464">
    <property type="entry name" value="EAGCHANNEL"/>
</dbReference>
<name>G7YRZ9_CLOSI</name>
<keyword evidence="11" id="KW-0406">Ion transport</keyword>
<dbReference type="GO" id="GO:0005516">
    <property type="term" value="F:calmodulin binding"/>
    <property type="evidence" value="ECO:0007669"/>
    <property type="project" value="UniProtKB-KW"/>
</dbReference>
<dbReference type="NCBIfam" id="TIGR00229">
    <property type="entry name" value="sensory_box"/>
    <property type="match status" value="1"/>
</dbReference>
<keyword evidence="5 16" id="KW-0812">Transmembrane</keyword>
<evidence type="ECO:0000256" key="10">
    <source>
        <dbReference type="ARBA" id="ARBA00022989"/>
    </source>
</evidence>
<feature type="transmembrane region" description="Helical" evidence="16">
    <location>
        <begin position="599"/>
        <end position="623"/>
    </location>
</feature>
<dbReference type="Pfam" id="PF00520">
    <property type="entry name" value="Ion_trans"/>
    <property type="match status" value="1"/>
</dbReference>
<keyword evidence="10 16" id="KW-1133">Transmembrane helix</keyword>
<dbReference type="Gene3D" id="3.30.450.20">
    <property type="entry name" value="PAS domain"/>
    <property type="match status" value="1"/>
</dbReference>
<feature type="compositionally biased region" description="Polar residues" evidence="15">
    <location>
        <begin position="874"/>
        <end position="889"/>
    </location>
</feature>
<dbReference type="InterPro" id="IPR000700">
    <property type="entry name" value="PAS-assoc_C"/>
</dbReference>